<evidence type="ECO:0000313" key="1">
    <source>
        <dbReference type="EMBL" id="TAA35598.1"/>
    </source>
</evidence>
<name>A0A4Q8LW55_9GAMM</name>
<protein>
    <submittedName>
        <fullName evidence="1">Uncharacterized protein</fullName>
    </submittedName>
</protein>
<dbReference type="Gene3D" id="3.40.50.1220">
    <property type="entry name" value="TPP-binding domain"/>
    <property type="match status" value="1"/>
</dbReference>
<dbReference type="InterPro" id="IPR029035">
    <property type="entry name" value="DHS-like_NAD/FAD-binding_dom"/>
</dbReference>
<dbReference type="AlphaFoldDB" id="A0A4Q8LW55"/>
<accession>A0A4Q8LW55</accession>
<dbReference type="RefSeq" id="WP_062842678.1">
    <property type="nucleotide sequence ID" value="NZ_SHLZ01000010.1"/>
</dbReference>
<sequence>MNKNGKQRALVVMGAGASVELGIPATIGFGNLIDDAIKADKYCAHVGGTEVYFDIRDKLRTYYASEAEAHFERIYHVMHELSQLRAKQGAVPKFLPVMYPFLGTAVTHPEQALKAACSAMLDFIYAKVSEVCDNPALPLNPLSAFFEVLEQQYVPRVYTTNYDDFVAQATQGRYFTGFTQRHGDHSDFDGKAFWAEWGKPALFHLHGSVHMGFSVPGEHQIGDIVWFDDKAVARRQARFNGSGVDRMDGTHVERGAIITGLDKLGHLQQSPYAFYYSALNREAMEADLILVLGSGLADLHLNTFLKAARRARPDVPILYVGYWGREALDFYSTIHFELEDRDIALFHELGIDLVNVAEARFKADDGWTVDARGKAAVWADGFQSFLLAPEAFTKVLLKVAAT</sequence>
<dbReference type="Proteomes" id="UP000292087">
    <property type="component" value="Unassembled WGS sequence"/>
</dbReference>
<evidence type="ECO:0000313" key="2">
    <source>
        <dbReference type="Proteomes" id="UP000292087"/>
    </source>
</evidence>
<proteinExistence type="predicted"/>
<gene>
    <name evidence="1" type="ORF">EA656_07865</name>
</gene>
<dbReference type="Pfam" id="PF13289">
    <property type="entry name" value="SIR2_2"/>
    <property type="match status" value="1"/>
</dbReference>
<organism evidence="1 2">
    <name type="scientific">Pseudoxanthomonas winnipegensis</name>
    <dbReference type="NCBI Taxonomy" id="2480810"/>
    <lineage>
        <taxon>Bacteria</taxon>
        <taxon>Pseudomonadati</taxon>
        <taxon>Pseudomonadota</taxon>
        <taxon>Gammaproteobacteria</taxon>
        <taxon>Lysobacterales</taxon>
        <taxon>Lysobacteraceae</taxon>
        <taxon>Pseudoxanthomonas</taxon>
    </lineage>
</organism>
<reference evidence="1 2" key="1">
    <citation type="submission" date="2019-02" db="EMBL/GenBank/DDBJ databases">
        <title>WGS of Pseudoxanthomonas species novum from clinical isolates.</title>
        <authorList>
            <person name="Bernier A.-M."/>
            <person name="Bernard K."/>
            <person name="Vachon A."/>
        </authorList>
    </citation>
    <scope>NUCLEOTIDE SEQUENCE [LARGE SCALE GENOMIC DNA]</scope>
    <source>
        <strain evidence="1 2">NML140781</strain>
    </source>
</reference>
<dbReference type="EMBL" id="SHMF01000002">
    <property type="protein sequence ID" value="TAA35598.1"/>
    <property type="molecule type" value="Genomic_DNA"/>
</dbReference>
<comment type="caution">
    <text evidence="1">The sequence shown here is derived from an EMBL/GenBank/DDBJ whole genome shotgun (WGS) entry which is preliminary data.</text>
</comment>
<dbReference type="SUPFAM" id="SSF52467">
    <property type="entry name" value="DHS-like NAD/FAD-binding domain"/>
    <property type="match status" value="1"/>
</dbReference>